<protein>
    <submittedName>
        <fullName evidence="2">Uncharacterized protein</fullName>
    </submittedName>
</protein>
<reference evidence="2" key="1">
    <citation type="journal article" date="2015" name="Nature">
        <title>Complex archaea that bridge the gap between prokaryotes and eukaryotes.</title>
        <authorList>
            <person name="Spang A."/>
            <person name="Saw J.H."/>
            <person name="Jorgensen S.L."/>
            <person name="Zaremba-Niedzwiedzka K."/>
            <person name="Martijn J."/>
            <person name="Lind A.E."/>
            <person name="van Eijk R."/>
            <person name="Schleper C."/>
            <person name="Guy L."/>
            <person name="Ettema T.J."/>
        </authorList>
    </citation>
    <scope>NUCLEOTIDE SEQUENCE</scope>
</reference>
<dbReference type="EMBL" id="LAZR01060043">
    <property type="protein sequence ID" value="KKK66515.1"/>
    <property type="molecule type" value="Genomic_DNA"/>
</dbReference>
<feature type="non-terminal residue" evidence="2">
    <location>
        <position position="118"/>
    </location>
</feature>
<comment type="caution">
    <text evidence="2">The sequence shown here is derived from an EMBL/GenBank/DDBJ whole genome shotgun (WGS) entry which is preliminary data.</text>
</comment>
<name>A0A0F8XZ02_9ZZZZ</name>
<feature type="transmembrane region" description="Helical" evidence="1">
    <location>
        <begin position="6"/>
        <end position="25"/>
    </location>
</feature>
<dbReference type="AlphaFoldDB" id="A0A0F8XZ02"/>
<keyword evidence="1" id="KW-0812">Transmembrane</keyword>
<keyword evidence="1" id="KW-0472">Membrane</keyword>
<evidence type="ECO:0000256" key="1">
    <source>
        <dbReference type="SAM" id="Phobius"/>
    </source>
</evidence>
<sequence>MEQYLAPLIIFILTIAAGVITNWLINKKPRLRYWISSYSEFLGIAENVNVYVYNLTLQNAGRGAAANVKVIHPHLPADSYVRVYPTIDFHVEGVSGHDTAQAVRLPTMPGKSEIVVQY</sequence>
<proteinExistence type="predicted"/>
<gene>
    <name evidence="2" type="ORF">LCGC14_2963340</name>
</gene>
<keyword evidence="1" id="KW-1133">Transmembrane helix</keyword>
<evidence type="ECO:0000313" key="2">
    <source>
        <dbReference type="EMBL" id="KKK66515.1"/>
    </source>
</evidence>
<organism evidence="2">
    <name type="scientific">marine sediment metagenome</name>
    <dbReference type="NCBI Taxonomy" id="412755"/>
    <lineage>
        <taxon>unclassified sequences</taxon>
        <taxon>metagenomes</taxon>
        <taxon>ecological metagenomes</taxon>
    </lineage>
</organism>
<accession>A0A0F8XZ02</accession>